<dbReference type="EMBL" id="JACHIP010000045">
    <property type="protein sequence ID" value="MBB5061464.1"/>
    <property type="molecule type" value="Genomic_DNA"/>
</dbReference>
<organism evidence="1 2">
    <name type="scientific">Granulicella aggregans</name>
    <dbReference type="NCBI Taxonomy" id="474949"/>
    <lineage>
        <taxon>Bacteria</taxon>
        <taxon>Pseudomonadati</taxon>
        <taxon>Acidobacteriota</taxon>
        <taxon>Terriglobia</taxon>
        <taxon>Terriglobales</taxon>
        <taxon>Acidobacteriaceae</taxon>
        <taxon>Granulicella</taxon>
    </lineage>
</organism>
<proteinExistence type="predicted"/>
<comment type="caution">
    <text evidence="1">The sequence shown here is derived from an EMBL/GenBank/DDBJ whole genome shotgun (WGS) entry which is preliminary data.</text>
</comment>
<dbReference type="RefSeq" id="WP_184224369.1">
    <property type="nucleotide sequence ID" value="NZ_JACHIP010000045.1"/>
</dbReference>
<dbReference type="Proteomes" id="UP000540989">
    <property type="component" value="Unassembled WGS sequence"/>
</dbReference>
<accession>A0A7W7ZK82</accession>
<reference evidence="1 2" key="1">
    <citation type="submission" date="2020-08" db="EMBL/GenBank/DDBJ databases">
        <title>Genomic Encyclopedia of Type Strains, Phase IV (KMG-V): Genome sequencing to study the core and pangenomes of soil and plant-associated prokaryotes.</title>
        <authorList>
            <person name="Whitman W."/>
        </authorList>
    </citation>
    <scope>NUCLEOTIDE SEQUENCE [LARGE SCALE GENOMIC DNA]</scope>
    <source>
        <strain evidence="1 2">M8UP14</strain>
    </source>
</reference>
<protein>
    <recommendedName>
        <fullName evidence="3">HEAT repeat protein</fullName>
    </recommendedName>
</protein>
<dbReference type="InterPro" id="IPR011989">
    <property type="entry name" value="ARM-like"/>
</dbReference>
<gene>
    <name evidence="1" type="ORF">HDF16_006200</name>
</gene>
<evidence type="ECO:0000313" key="2">
    <source>
        <dbReference type="Proteomes" id="UP000540989"/>
    </source>
</evidence>
<evidence type="ECO:0008006" key="3">
    <source>
        <dbReference type="Google" id="ProtNLM"/>
    </source>
</evidence>
<sequence length="191" mass="20668">MQRYAALGFVFCLGWPGNAQGLSSDPSHPVTTRTPDPSCDSMASNRPGLSKEDFVRAVVSQTVCRGSFIMSDGVHGWTFIPISNEDREAVLALGQTSIPTLALIADNYDSTFAQLIAVRLIADVGGSDAVQPLVRALDWKMWQPTRMAALYGIGKEPKEVANPILTLMKSDADPKIVEIATYLLKDLQLGT</sequence>
<dbReference type="AlphaFoldDB" id="A0A7W7ZK82"/>
<keyword evidence="2" id="KW-1185">Reference proteome</keyword>
<evidence type="ECO:0000313" key="1">
    <source>
        <dbReference type="EMBL" id="MBB5061464.1"/>
    </source>
</evidence>
<name>A0A7W7ZK82_9BACT</name>
<dbReference type="Gene3D" id="1.25.10.10">
    <property type="entry name" value="Leucine-rich Repeat Variant"/>
    <property type="match status" value="1"/>
</dbReference>